<accession>A0A6J8AXF7</accession>
<keyword evidence="3" id="KW-1185">Reference proteome</keyword>
<dbReference type="AlphaFoldDB" id="A0A6J8AXF7"/>
<dbReference type="InterPro" id="IPR052787">
    <property type="entry name" value="MAVS"/>
</dbReference>
<dbReference type="Proteomes" id="UP000507470">
    <property type="component" value="Unassembled WGS sequence"/>
</dbReference>
<dbReference type="GO" id="GO:0006310">
    <property type="term" value="P:DNA recombination"/>
    <property type="evidence" value="ECO:0007669"/>
    <property type="project" value="UniProtKB-KW"/>
</dbReference>
<dbReference type="PANTHER" id="PTHR21446">
    <property type="entry name" value="DUF3504 DOMAIN-CONTAINING PROTEIN"/>
    <property type="match status" value="1"/>
</dbReference>
<dbReference type="OrthoDB" id="5975103at2759"/>
<reference evidence="2 3" key="1">
    <citation type="submission" date="2020-06" db="EMBL/GenBank/DDBJ databases">
        <authorList>
            <person name="Li R."/>
            <person name="Bekaert M."/>
        </authorList>
    </citation>
    <scope>NUCLEOTIDE SEQUENCE [LARGE SCALE GENOMIC DNA]</scope>
    <source>
        <strain evidence="3">wild</strain>
    </source>
</reference>
<dbReference type="SUPFAM" id="SSF56349">
    <property type="entry name" value="DNA breaking-rejoining enzymes"/>
    <property type="match status" value="1"/>
</dbReference>
<dbReference type="GO" id="GO:0015074">
    <property type="term" value="P:DNA integration"/>
    <property type="evidence" value="ECO:0007669"/>
    <property type="project" value="InterPro"/>
</dbReference>
<dbReference type="InterPro" id="IPR011010">
    <property type="entry name" value="DNA_brk_join_enz"/>
</dbReference>
<keyword evidence="1" id="KW-0233">DNA recombination</keyword>
<dbReference type="EMBL" id="CACVKT020002165">
    <property type="protein sequence ID" value="CAC5375819.1"/>
    <property type="molecule type" value="Genomic_DNA"/>
</dbReference>
<name>A0A6J8AXF7_MYTCO</name>
<protein>
    <submittedName>
        <fullName evidence="2">Uncharacterized protein</fullName>
    </submittedName>
</protein>
<dbReference type="GO" id="GO:0003677">
    <property type="term" value="F:DNA binding"/>
    <property type="evidence" value="ECO:0007669"/>
    <property type="project" value="InterPro"/>
</dbReference>
<gene>
    <name evidence="2" type="ORF">MCOR_12687</name>
</gene>
<sequence>MEIDIIKDIRFKRLNDIFKAVTTQLKHGGLGKTDHTLSLDEDDLSKLYGSVALNTDTPCGLLHKVWFDIMFYLCRRGRENLRGMNKTTFAITQDSKGREYVYQVVDELDKNHRETDDTITEAHMYAVNGHPLCPVASFRKYLSKLHPRNNDLWQKPVDQFTDSQDVWYYNQSLGKNTLSSLMRTISQQARLSREFTNHSIRATSITVLDINKFSDRDIMSVSGHKSESSIKNYTGKVSTTRRFEMSSALSASVMTDNMQFQVHGELQLSQEQIEELIQPMENNLVQPYANAVDVPFMQAVPADEPLAIPQIPATSAPNVIDKVLKPIENMPFTPMISNCVVTFNVNINSV</sequence>
<evidence type="ECO:0000256" key="1">
    <source>
        <dbReference type="ARBA" id="ARBA00023172"/>
    </source>
</evidence>
<evidence type="ECO:0000313" key="3">
    <source>
        <dbReference type="Proteomes" id="UP000507470"/>
    </source>
</evidence>
<proteinExistence type="predicted"/>
<organism evidence="2 3">
    <name type="scientific">Mytilus coruscus</name>
    <name type="common">Sea mussel</name>
    <dbReference type="NCBI Taxonomy" id="42192"/>
    <lineage>
        <taxon>Eukaryota</taxon>
        <taxon>Metazoa</taxon>
        <taxon>Spiralia</taxon>
        <taxon>Lophotrochozoa</taxon>
        <taxon>Mollusca</taxon>
        <taxon>Bivalvia</taxon>
        <taxon>Autobranchia</taxon>
        <taxon>Pteriomorphia</taxon>
        <taxon>Mytilida</taxon>
        <taxon>Mytiloidea</taxon>
        <taxon>Mytilidae</taxon>
        <taxon>Mytilinae</taxon>
        <taxon>Mytilus</taxon>
    </lineage>
</organism>
<evidence type="ECO:0000313" key="2">
    <source>
        <dbReference type="EMBL" id="CAC5375819.1"/>
    </source>
</evidence>
<dbReference type="PANTHER" id="PTHR21446:SF12">
    <property type="entry name" value="POTASSIUM CHANNEL TETRAMERIZATION DOMAIN CONTAINING 1"/>
    <property type="match status" value="1"/>
</dbReference>
<dbReference type="InterPro" id="IPR013762">
    <property type="entry name" value="Integrase-like_cat_sf"/>
</dbReference>
<dbReference type="Gene3D" id="1.10.443.10">
    <property type="entry name" value="Intergrase catalytic core"/>
    <property type="match status" value="1"/>
</dbReference>